<evidence type="ECO:0000313" key="2">
    <source>
        <dbReference type="EMBL" id="MFC3883938.1"/>
    </source>
</evidence>
<protein>
    <submittedName>
        <fullName evidence="2">Amidase domain-containing protein</fullName>
    </submittedName>
</protein>
<keyword evidence="3" id="KW-1185">Reference proteome</keyword>
<sequence>MKAVKPLLTKKQLLHALITARAEYLVNGRAKKDFSSFIYSQAEQKAASLQKRGAEIVKCNARGWIRSIKENEAKEDVLYHVHLQSLIKQGTFFYIEEEIESRLAVFYKDTLITDQIVNPVGEKQTLEDVMEYESKEEVRSSYHYNRLAVVRYAETWWNSYNPKYKKFAVDCTNFISQCVHEGGAPMRGYPNKGKGWWMQNNSWSYSWAVAHAFHAYLKNSTTGLRAKQVSNPVLLMPGDVICYDFEGDGRWNHTTVVVAKDANDMPLVNAHTYNSRMRYWAYEDSSAYTPNIKYAFFRIVG</sequence>
<evidence type="ECO:0000259" key="1">
    <source>
        <dbReference type="Pfam" id="PF12671"/>
    </source>
</evidence>
<gene>
    <name evidence="2" type="ORF">ACFOU2_10665</name>
</gene>
<feature type="domain" description="Putative amidase" evidence="1">
    <location>
        <begin position="144"/>
        <end position="295"/>
    </location>
</feature>
<proteinExistence type="predicted"/>
<evidence type="ECO:0000313" key="3">
    <source>
        <dbReference type="Proteomes" id="UP001595752"/>
    </source>
</evidence>
<dbReference type="InterPro" id="IPR024301">
    <property type="entry name" value="Amidase_6"/>
</dbReference>
<name>A0ABV8B0Y4_9BACI</name>
<dbReference type="EMBL" id="JBHRZT010000043">
    <property type="protein sequence ID" value="MFC3883938.1"/>
    <property type="molecule type" value="Genomic_DNA"/>
</dbReference>
<accession>A0ABV8B0Y4</accession>
<organism evidence="2 3">
    <name type="scientific">Bacillus songklensis</name>
    <dbReference type="NCBI Taxonomy" id="1069116"/>
    <lineage>
        <taxon>Bacteria</taxon>
        <taxon>Bacillati</taxon>
        <taxon>Bacillota</taxon>
        <taxon>Bacilli</taxon>
        <taxon>Bacillales</taxon>
        <taxon>Bacillaceae</taxon>
        <taxon>Bacillus</taxon>
    </lineage>
</organism>
<dbReference type="Proteomes" id="UP001595752">
    <property type="component" value="Unassembled WGS sequence"/>
</dbReference>
<comment type="caution">
    <text evidence="2">The sequence shown here is derived from an EMBL/GenBank/DDBJ whole genome shotgun (WGS) entry which is preliminary data.</text>
</comment>
<dbReference type="Pfam" id="PF12671">
    <property type="entry name" value="Amidase_6"/>
    <property type="match status" value="1"/>
</dbReference>
<dbReference type="PANTHER" id="PTHR40032:SF1">
    <property type="entry name" value="EXPORTED PROTEIN"/>
    <property type="match status" value="1"/>
</dbReference>
<dbReference type="PANTHER" id="PTHR40032">
    <property type="entry name" value="EXPORTED PROTEIN-RELATED"/>
    <property type="match status" value="1"/>
</dbReference>
<reference evidence="3" key="1">
    <citation type="journal article" date="2019" name="Int. J. Syst. Evol. Microbiol.">
        <title>The Global Catalogue of Microorganisms (GCM) 10K type strain sequencing project: providing services to taxonomists for standard genome sequencing and annotation.</title>
        <authorList>
            <consortium name="The Broad Institute Genomics Platform"/>
            <consortium name="The Broad Institute Genome Sequencing Center for Infectious Disease"/>
            <person name="Wu L."/>
            <person name="Ma J."/>
        </authorList>
    </citation>
    <scope>NUCLEOTIDE SEQUENCE [LARGE SCALE GENOMIC DNA]</scope>
    <source>
        <strain evidence="3">CCUG 61889</strain>
    </source>
</reference>